<dbReference type="Pfam" id="PF03227">
    <property type="entry name" value="GILT"/>
    <property type="match status" value="1"/>
</dbReference>
<dbReference type="AlphaFoldDB" id="A0A423SN79"/>
<gene>
    <name evidence="6" type="ORF">C7M84_016412</name>
</gene>
<keyword evidence="5" id="KW-0325">Glycoprotein</keyword>
<dbReference type="Proteomes" id="UP000283509">
    <property type="component" value="Unassembled WGS sequence"/>
</dbReference>
<dbReference type="EMBL" id="QCYY01003066">
    <property type="protein sequence ID" value="ROT65609.1"/>
    <property type="molecule type" value="Genomic_DNA"/>
</dbReference>
<keyword evidence="4" id="KW-0732">Signal</keyword>
<accession>A0A423SN79</accession>
<dbReference type="GO" id="GO:0005576">
    <property type="term" value="C:extracellular region"/>
    <property type="evidence" value="ECO:0007669"/>
    <property type="project" value="UniProtKB-SubCell"/>
</dbReference>
<evidence type="ECO:0000313" key="7">
    <source>
        <dbReference type="Proteomes" id="UP000283509"/>
    </source>
</evidence>
<sequence>MSRVRRRAQRQCRLDAHCPSDSVCCADGCGHHGKICKKKARNSNALAYRPSKVNMTVIMTSASAESQQFLTSYLAPLELSLRNYVRVEVVPFGRVENGGCQHGPGDCLGNRLISCSERHLAAADRGVAFAVCLTKYQHQLRSADHSAILSAALSCAEGSRRNTKAFYRCAVGPEGYQLFAAAGRRQYQLVPFLSYVPTVLIDGEVVVRSYGDMAKFPSALCSKLDHLPQVRSYCQSLGHQQVKK</sequence>
<comment type="similarity">
    <text evidence="2">Belongs to the GILT family.</text>
</comment>
<dbReference type="OrthoDB" id="958254at2759"/>
<dbReference type="InterPro" id="IPR004911">
    <property type="entry name" value="Interferon-induced_GILT"/>
</dbReference>
<organism evidence="6 7">
    <name type="scientific">Penaeus vannamei</name>
    <name type="common">Whiteleg shrimp</name>
    <name type="synonym">Litopenaeus vannamei</name>
    <dbReference type="NCBI Taxonomy" id="6689"/>
    <lineage>
        <taxon>Eukaryota</taxon>
        <taxon>Metazoa</taxon>
        <taxon>Ecdysozoa</taxon>
        <taxon>Arthropoda</taxon>
        <taxon>Crustacea</taxon>
        <taxon>Multicrustacea</taxon>
        <taxon>Malacostraca</taxon>
        <taxon>Eumalacostraca</taxon>
        <taxon>Eucarida</taxon>
        <taxon>Decapoda</taxon>
        <taxon>Dendrobranchiata</taxon>
        <taxon>Penaeoidea</taxon>
        <taxon>Penaeidae</taxon>
        <taxon>Penaeus</taxon>
    </lineage>
</organism>
<keyword evidence="7" id="KW-1185">Reference proteome</keyword>
<name>A0A423SN79_PENVA</name>
<protein>
    <submittedName>
        <fullName evidence="6">Putative gamma-interferon-inducible lysosomal thiol reductase-like isoform X1</fullName>
    </submittedName>
</protein>
<dbReference type="GO" id="GO:0016671">
    <property type="term" value="F:oxidoreductase activity, acting on a sulfur group of donors, disulfide as acceptor"/>
    <property type="evidence" value="ECO:0007669"/>
    <property type="project" value="InterPro"/>
</dbReference>
<reference evidence="6 7" key="2">
    <citation type="submission" date="2019-01" db="EMBL/GenBank/DDBJ databases">
        <title>The decoding of complex shrimp genome reveals the adaptation for benthos swimmer, frequently molting mechanism and breeding impact on genome.</title>
        <authorList>
            <person name="Sun Y."/>
            <person name="Gao Y."/>
            <person name="Yu Y."/>
        </authorList>
    </citation>
    <scope>NUCLEOTIDE SEQUENCE [LARGE SCALE GENOMIC DNA]</scope>
    <source>
        <tissue evidence="6">Muscle</tissue>
    </source>
</reference>
<evidence type="ECO:0000256" key="1">
    <source>
        <dbReference type="ARBA" id="ARBA00004613"/>
    </source>
</evidence>
<reference evidence="6 7" key="1">
    <citation type="submission" date="2018-04" db="EMBL/GenBank/DDBJ databases">
        <authorList>
            <person name="Zhang X."/>
            <person name="Yuan J."/>
            <person name="Li F."/>
            <person name="Xiang J."/>
        </authorList>
    </citation>
    <scope>NUCLEOTIDE SEQUENCE [LARGE SCALE GENOMIC DNA]</scope>
    <source>
        <tissue evidence="6">Muscle</tissue>
    </source>
</reference>
<evidence type="ECO:0000256" key="3">
    <source>
        <dbReference type="ARBA" id="ARBA00022525"/>
    </source>
</evidence>
<comment type="caution">
    <text evidence="6">The sequence shown here is derived from an EMBL/GenBank/DDBJ whole genome shotgun (WGS) entry which is preliminary data.</text>
</comment>
<evidence type="ECO:0000313" key="6">
    <source>
        <dbReference type="EMBL" id="ROT65609.1"/>
    </source>
</evidence>
<dbReference type="PANTHER" id="PTHR13234:SF8">
    <property type="entry name" value="GAMMA-INTERFERON-INDUCIBLE LYSOSOMAL THIOL REDUCTASE"/>
    <property type="match status" value="1"/>
</dbReference>
<proteinExistence type="inferred from homology"/>
<comment type="subcellular location">
    <subcellularLocation>
        <location evidence="1">Secreted</location>
    </subcellularLocation>
</comment>
<keyword evidence="3" id="KW-0964">Secreted</keyword>
<evidence type="ECO:0000256" key="5">
    <source>
        <dbReference type="ARBA" id="ARBA00023180"/>
    </source>
</evidence>
<dbReference type="PANTHER" id="PTHR13234">
    <property type="entry name" value="GAMMA-INTERFERON INDUCIBLE LYSOSOMAL THIOL REDUCTASE GILT"/>
    <property type="match status" value="1"/>
</dbReference>
<evidence type="ECO:0000256" key="2">
    <source>
        <dbReference type="ARBA" id="ARBA00005679"/>
    </source>
</evidence>
<evidence type="ECO:0000256" key="4">
    <source>
        <dbReference type="ARBA" id="ARBA00022729"/>
    </source>
</evidence>